<dbReference type="Gene3D" id="2.40.160.60">
    <property type="entry name" value="Outer membrane protein transport protein (OMPP1/FadL/TodX)"/>
    <property type="match status" value="1"/>
</dbReference>
<evidence type="ECO:0000313" key="3">
    <source>
        <dbReference type="Proteomes" id="UP000255515"/>
    </source>
</evidence>
<dbReference type="SUPFAM" id="SSF56935">
    <property type="entry name" value="Porins"/>
    <property type="match status" value="1"/>
</dbReference>
<evidence type="ECO:0008006" key="4">
    <source>
        <dbReference type="Google" id="ProtNLM"/>
    </source>
</evidence>
<proteinExistence type="predicted"/>
<dbReference type="Proteomes" id="UP000255515">
    <property type="component" value="Unassembled WGS sequence"/>
</dbReference>
<organism evidence="2 3">
    <name type="scientific">Bergeyella zoohelcum</name>
    <dbReference type="NCBI Taxonomy" id="1015"/>
    <lineage>
        <taxon>Bacteria</taxon>
        <taxon>Pseudomonadati</taxon>
        <taxon>Bacteroidota</taxon>
        <taxon>Flavobacteriia</taxon>
        <taxon>Flavobacteriales</taxon>
        <taxon>Weeksellaceae</taxon>
        <taxon>Bergeyella</taxon>
    </lineage>
</organism>
<gene>
    <name evidence="2" type="ORF">NCTC11661_01969</name>
</gene>
<keyword evidence="1" id="KW-0732">Signal</keyword>
<evidence type="ECO:0000256" key="1">
    <source>
        <dbReference type="SAM" id="SignalP"/>
    </source>
</evidence>
<name>A0A380ZUY5_9FLAO</name>
<dbReference type="EMBL" id="UFTJ01000003">
    <property type="protein sequence ID" value="SUV52824.1"/>
    <property type="molecule type" value="Genomic_DNA"/>
</dbReference>
<dbReference type="RefSeq" id="WP_002688026.1">
    <property type="nucleotide sequence ID" value="NZ_UFTJ01000003.1"/>
</dbReference>
<protein>
    <recommendedName>
        <fullName evidence="4">Outer membrane protein transport protein (OMPP1/FadL/TodX)</fullName>
    </recommendedName>
</protein>
<feature type="signal peptide" evidence="1">
    <location>
        <begin position="1"/>
        <end position="18"/>
    </location>
</feature>
<feature type="chain" id="PRO_5016639641" description="Outer membrane protein transport protein (OMPP1/FadL/TodX)" evidence="1">
    <location>
        <begin position="19"/>
        <end position="472"/>
    </location>
</feature>
<reference evidence="2 3" key="1">
    <citation type="submission" date="2018-06" db="EMBL/GenBank/DDBJ databases">
        <authorList>
            <consortium name="Pathogen Informatics"/>
            <person name="Doyle S."/>
        </authorList>
    </citation>
    <scope>NUCLEOTIDE SEQUENCE [LARGE SCALE GENOMIC DNA]</scope>
    <source>
        <strain evidence="2 3">NCTC11661</strain>
    </source>
</reference>
<evidence type="ECO:0000313" key="2">
    <source>
        <dbReference type="EMBL" id="SUV52824.1"/>
    </source>
</evidence>
<dbReference type="AlphaFoldDB" id="A0A380ZUY5"/>
<sequence>MKKNTLILSLLAPLAAMYAQDLSTVQNAIDLYGNPIKVGNAKFAGMAGSNGALGGDATSMLTNPAGLGVAITDHLSITASQNMMNNASTFAGKTIHSKLNHFDLSNANAVFVLPTDANAKLKFLNFGINYSSKKINTDVLTNGMNSIALNQDTTSGADIALFDGHNYSRTGTQSELNLGLGVNYDNNIYFGASLNMHSLSIEQWDQARFHLQNSNKSIFYNNQYTPYQEESTGISGNFGIIGKVSKELRLGLALETPVFWSMERVYNYNGMSGTQIRSEDRSEDRKMRSPMKTTLSAAFVPNKNLAFNVDYTLGLTQPRYSEYGPAEKQLNNFFRKNGANASQLRAGVEYRVDAWRFRGGYAYTGSGLKGMSVKQYQPNNMITQANTSYVLQGVKQQFGLGIGYDIASFSIDLGYQNITQQYQNVFLGGEYWESTLEGNSAFTTHEINPQANGVSEVKQSLNNFYLTLGFRF</sequence>
<accession>A0A380ZUY5</accession>